<dbReference type="OrthoDB" id="60955at2759"/>
<keyword evidence="4" id="KW-0863">Zinc-finger</keyword>
<gene>
    <name evidence="8" type="ORF">NA57DRAFT_44645</name>
</gene>
<feature type="repeat" description="WD" evidence="6">
    <location>
        <begin position="302"/>
        <end position="343"/>
    </location>
</feature>
<dbReference type="InterPro" id="IPR037590">
    <property type="entry name" value="WDR24"/>
</dbReference>
<proteinExistence type="predicted"/>
<evidence type="ECO:0000256" key="1">
    <source>
        <dbReference type="ARBA" id="ARBA00022574"/>
    </source>
</evidence>
<feature type="compositionally biased region" description="Polar residues" evidence="7">
    <location>
        <begin position="831"/>
        <end position="841"/>
    </location>
</feature>
<organism evidence="8 9">
    <name type="scientific">Rhizodiscina lignyota</name>
    <dbReference type="NCBI Taxonomy" id="1504668"/>
    <lineage>
        <taxon>Eukaryota</taxon>
        <taxon>Fungi</taxon>
        <taxon>Dikarya</taxon>
        <taxon>Ascomycota</taxon>
        <taxon>Pezizomycotina</taxon>
        <taxon>Dothideomycetes</taxon>
        <taxon>Pleosporomycetidae</taxon>
        <taxon>Aulographales</taxon>
        <taxon>Rhizodiscinaceae</taxon>
        <taxon>Rhizodiscina</taxon>
    </lineage>
</organism>
<dbReference type="GO" id="GO:0016239">
    <property type="term" value="P:positive regulation of macroautophagy"/>
    <property type="evidence" value="ECO:0007669"/>
    <property type="project" value="TreeGrafter"/>
</dbReference>
<feature type="region of interest" description="Disordered" evidence="7">
    <location>
        <begin position="1339"/>
        <end position="1364"/>
    </location>
</feature>
<dbReference type="Proteomes" id="UP000799772">
    <property type="component" value="Unassembled WGS sequence"/>
</dbReference>
<dbReference type="PROSITE" id="PS50294">
    <property type="entry name" value="WD_REPEATS_REGION"/>
    <property type="match status" value="2"/>
</dbReference>
<feature type="region of interest" description="Disordered" evidence="7">
    <location>
        <begin position="1"/>
        <end position="45"/>
    </location>
</feature>
<name>A0A9P4M3H9_9PEZI</name>
<keyword evidence="3" id="KW-0677">Repeat</keyword>
<evidence type="ECO:0008006" key="10">
    <source>
        <dbReference type="Google" id="ProtNLM"/>
    </source>
</evidence>
<dbReference type="PROSITE" id="PS00678">
    <property type="entry name" value="WD_REPEATS_1"/>
    <property type="match status" value="2"/>
</dbReference>
<sequence>MAADGARRASNPPLSLSAQAQAQAQAHAHPAPPPPPPPLPPPRNVTARNAFARFVTQSLSTYGAARPQTASTSRSDGGRPRAAPFLPVIQGVNALSSQDATHRTGLEISAFDINQERTHAVLAGREILKTVHVNGTRCSEEANLRTAIINYASHNTKGSGRHRETLDIHDVKWSHGAYSTHIATAATNGKVVLYDLGRAGIELARLHEHYRQVHKLAFNPHQGYLLLSGSQDASVRLWDLRRMSKDKDVFSCRSQQTYHGQSEGIRDLRWSPTDGFEFAFGTDNGVIQRWDTRYAKGPKLKISAHDKTCHAIDWHPDGKHLLSASSDKTVKVWDFSSEQRRQKPAWVLRTPYPVSNVRWRPPCFASSKQDQGAWHSTQFATTFEKHSPVMIWDFRRPYVPFREIVKWSTPPTDMLWHSQHLLWTVGREGIFAQSDIHFAPKVLDRRNMQAFALSPIGDICAFSQKRSKRRDSGLEYMSDYSTSLESRDRRSATENSSAVNLSRSSADDSIDDSFLSSSFRRHHGRTSSNRSAKSISSTPPSSDEFPMKSLEDSLKNQNEHYRPNQASFRGNIGGAIELAHFAFLAQKYKSAPLRQPLSIESFQDVGKIFEQNADYAQRTAAYRIAQSFRITGSAVSYMLNQRAEAMRRKRLGLASTKEAGKIVRQSSLVKIKKPEDRRLLTPAIKATQGPESALKTVWESTSNVPTPLARPQNTTAISHTTVPSLSELDREDPVALPPPIAGPPPISPTLHRAPTEPHRSHMHRPEFHSPQWFSSTGDLSERRAMLSQYRQPPKAPLNLEPPSMSSPQVGPINIPPSLGRHNSDESFAMFSTSSDSRNLSVPGSLASARSVPRQMDAVPEAWEGMGSAESSGKPQTSLLSPKAAIQPESSVMSPKLASQPLPFNRIADVAPSSSGSGPSHGTHGTWSTSNTSASRVENLEASGTIVPEEGPSQITSPQGAYTPKLPHETRSVPAALQSGLVSDLTSQALIVADFASPDGTDTESSLPFSIVELLQSLLEYHTSTLSDAQTASHLLLLLTPLLPPTHASPNNGDSRMLAAYTDHLTSLGLPPDTVERTLSTSLTGFLQNGLHPLQAETILSTYHAQLLSLQLYNSAAQLRRLCYPAFPAVYEQSIKDTSVGMLCLACGSPINNPRGKMRCETCSRRQAPCPVCWCERTQIEISAPNSSKKGKRKKSKSRASSFSASAMAISTSLGVEKADAIGGGVGVGPERSNAAPQAPLPTLWLTCPLCNHGGHLACLSSWFSSPSDDAPESEGACASPGCTCDCAPGALREERVLQMEQRVAKSERERGREGRVRGDEWMATESRAVSQVRGMVDPVGAGAPVGGNASGIVTASGKDREREGRRVRLVEPDGGGGLKRNWVMGN</sequence>
<protein>
    <recommendedName>
        <fullName evidence="10">WD40 repeat-like protein</fullName>
    </recommendedName>
</protein>
<feature type="region of interest" description="Disordered" evidence="7">
    <location>
        <begin position="485"/>
        <end position="548"/>
    </location>
</feature>
<feature type="compositionally biased region" description="Pro residues" evidence="7">
    <location>
        <begin position="30"/>
        <end position="43"/>
    </location>
</feature>
<feature type="region of interest" description="Disordered" evidence="7">
    <location>
        <begin position="739"/>
        <end position="772"/>
    </location>
</feature>
<evidence type="ECO:0000256" key="3">
    <source>
        <dbReference type="ARBA" id="ARBA00022737"/>
    </source>
</evidence>
<feature type="region of interest" description="Disordered" evidence="7">
    <location>
        <begin position="906"/>
        <end position="935"/>
    </location>
</feature>
<feature type="region of interest" description="Disordered" evidence="7">
    <location>
        <begin position="61"/>
        <end position="84"/>
    </location>
</feature>
<keyword evidence="2" id="KW-0479">Metal-binding</keyword>
<dbReference type="GO" id="GO:0008270">
    <property type="term" value="F:zinc ion binding"/>
    <property type="evidence" value="ECO:0007669"/>
    <property type="project" value="UniProtKB-KW"/>
</dbReference>
<dbReference type="PANTHER" id="PTHR46200">
    <property type="entry name" value="GATOR COMPLEX PROTEIN WDR24"/>
    <property type="match status" value="1"/>
</dbReference>
<feature type="compositionally biased region" description="Low complexity" evidence="7">
    <location>
        <begin position="531"/>
        <end position="542"/>
    </location>
</feature>
<evidence type="ECO:0000256" key="2">
    <source>
        <dbReference type="ARBA" id="ARBA00022723"/>
    </source>
</evidence>
<dbReference type="SMART" id="SM00320">
    <property type="entry name" value="WD40"/>
    <property type="match status" value="5"/>
</dbReference>
<dbReference type="PANTHER" id="PTHR46200:SF1">
    <property type="entry name" value="GATOR COMPLEX PROTEIN WDR24"/>
    <property type="match status" value="1"/>
</dbReference>
<keyword evidence="1 6" id="KW-0853">WD repeat</keyword>
<dbReference type="GO" id="GO:0061700">
    <property type="term" value="C:GATOR2 complex"/>
    <property type="evidence" value="ECO:0007669"/>
    <property type="project" value="TreeGrafter"/>
</dbReference>
<dbReference type="Gene3D" id="2.130.10.10">
    <property type="entry name" value="YVTN repeat-like/Quinoprotein amine dehydrogenase"/>
    <property type="match status" value="2"/>
</dbReference>
<dbReference type="InterPro" id="IPR015943">
    <property type="entry name" value="WD40/YVTN_repeat-like_dom_sf"/>
</dbReference>
<dbReference type="GO" id="GO:0005774">
    <property type="term" value="C:vacuolar membrane"/>
    <property type="evidence" value="ECO:0007669"/>
    <property type="project" value="TreeGrafter"/>
</dbReference>
<dbReference type="InterPro" id="IPR036322">
    <property type="entry name" value="WD40_repeat_dom_sf"/>
</dbReference>
<accession>A0A9P4M3H9</accession>
<evidence type="ECO:0000256" key="5">
    <source>
        <dbReference type="ARBA" id="ARBA00022833"/>
    </source>
</evidence>
<feature type="compositionally biased region" description="Low complexity" evidence="7">
    <location>
        <begin position="911"/>
        <end position="932"/>
    </location>
</feature>
<evidence type="ECO:0000256" key="6">
    <source>
        <dbReference type="PROSITE-ProRule" id="PRU00221"/>
    </source>
</evidence>
<evidence type="ECO:0000256" key="7">
    <source>
        <dbReference type="SAM" id="MobiDB-lite"/>
    </source>
</evidence>
<feature type="region of interest" description="Disordered" evidence="7">
    <location>
        <begin position="831"/>
        <end position="853"/>
    </location>
</feature>
<dbReference type="InterPro" id="IPR001680">
    <property type="entry name" value="WD40_rpt"/>
</dbReference>
<feature type="compositionally biased region" description="Low complexity" evidence="7">
    <location>
        <begin position="12"/>
        <end position="29"/>
    </location>
</feature>
<keyword evidence="9" id="KW-1185">Reference proteome</keyword>
<dbReference type="GO" id="GO:1904263">
    <property type="term" value="P:positive regulation of TORC1 signaling"/>
    <property type="evidence" value="ECO:0007669"/>
    <property type="project" value="TreeGrafter"/>
</dbReference>
<evidence type="ECO:0000313" key="9">
    <source>
        <dbReference type="Proteomes" id="UP000799772"/>
    </source>
</evidence>
<evidence type="ECO:0000256" key="4">
    <source>
        <dbReference type="ARBA" id="ARBA00022771"/>
    </source>
</evidence>
<dbReference type="SUPFAM" id="SSF50978">
    <property type="entry name" value="WD40 repeat-like"/>
    <property type="match status" value="1"/>
</dbReference>
<feature type="repeat" description="WD" evidence="6">
    <location>
        <begin position="206"/>
        <end position="248"/>
    </location>
</feature>
<dbReference type="EMBL" id="ML978131">
    <property type="protein sequence ID" value="KAF2095725.1"/>
    <property type="molecule type" value="Genomic_DNA"/>
</dbReference>
<dbReference type="Pfam" id="PF00400">
    <property type="entry name" value="WD40"/>
    <property type="match status" value="2"/>
</dbReference>
<evidence type="ECO:0000313" key="8">
    <source>
        <dbReference type="EMBL" id="KAF2095725.1"/>
    </source>
</evidence>
<dbReference type="PROSITE" id="PS50082">
    <property type="entry name" value="WD_REPEATS_2"/>
    <property type="match status" value="2"/>
</dbReference>
<dbReference type="GO" id="GO:0005829">
    <property type="term" value="C:cytosol"/>
    <property type="evidence" value="ECO:0007669"/>
    <property type="project" value="TreeGrafter"/>
</dbReference>
<reference evidence="8" key="1">
    <citation type="journal article" date="2020" name="Stud. Mycol.">
        <title>101 Dothideomycetes genomes: a test case for predicting lifestyles and emergence of pathogens.</title>
        <authorList>
            <person name="Haridas S."/>
            <person name="Albert R."/>
            <person name="Binder M."/>
            <person name="Bloem J."/>
            <person name="Labutti K."/>
            <person name="Salamov A."/>
            <person name="Andreopoulos B."/>
            <person name="Baker S."/>
            <person name="Barry K."/>
            <person name="Bills G."/>
            <person name="Bluhm B."/>
            <person name="Cannon C."/>
            <person name="Castanera R."/>
            <person name="Culley D."/>
            <person name="Daum C."/>
            <person name="Ezra D."/>
            <person name="Gonzalez J."/>
            <person name="Henrissat B."/>
            <person name="Kuo A."/>
            <person name="Liang C."/>
            <person name="Lipzen A."/>
            <person name="Lutzoni F."/>
            <person name="Magnuson J."/>
            <person name="Mondo S."/>
            <person name="Nolan M."/>
            <person name="Ohm R."/>
            <person name="Pangilinan J."/>
            <person name="Park H.-J."/>
            <person name="Ramirez L."/>
            <person name="Alfaro M."/>
            <person name="Sun H."/>
            <person name="Tritt A."/>
            <person name="Yoshinaga Y."/>
            <person name="Zwiers L.-H."/>
            <person name="Turgeon B."/>
            <person name="Goodwin S."/>
            <person name="Spatafora J."/>
            <person name="Crous P."/>
            <person name="Grigoriev I."/>
        </authorList>
    </citation>
    <scope>NUCLEOTIDE SEQUENCE</scope>
    <source>
        <strain evidence="8">CBS 133067</strain>
    </source>
</reference>
<comment type="caution">
    <text evidence="8">The sequence shown here is derived from an EMBL/GenBank/DDBJ whole genome shotgun (WGS) entry which is preliminary data.</text>
</comment>
<dbReference type="InterPro" id="IPR019775">
    <property type="entry name" value="WD40_repeat_CS"/>
</dbReference>
<keyword evidence="5" id="KW-0862">Zinc</keyword>
<feature type="compositionally biased region" description="Basic and acidic residues" evidence="7">
    <location>
        <begin position="753"/>
        <end position="767"/>
    </location>
</feature>